<dbReference type="InterPro" id="IPR006357">
    <property type="entry name" value="HAD-SF_hydro_IIA"/>
</dbReference>
<gene>
    <name evidence="1" type="ORF">BCF46_1737</name>
</gene>
<protein>
    <submittedName>
        <fullName evidence="1">HAD superfamily hydrolase (TIGR01459 family)</fullName>
    </submittedName>
</protein>
<dbReference type="SUPFAM" id="SSF56784">
    <property type="entry name" value="HAD-like"/>
    <property type="match status" value="1"/>
</dbReference>
<dbReference type="InterPro" id="IPR023214">
    <property type="entry name" value="HAD_sf"/>
</dbReference>
<dbReference type="PANTHER" id="PTHR19288:SF90">
    <property type="entry name" value="OS08G0542600 PROTEIN"/>
    <property type="match status" value="1"/>
</dbReference>
<dbReference type="RefSeq" id="WP_121023336.1">
    <property type="nucleotide sequence ID" value="NZ_RCCE01000003.1"/>
</dbReference>
<dbReference type="Pfam" id="PF13344">
    <property type="entry name" value="Hydrolase_6"/>
    <property type="match status" value="1"/>
</dbReference>
<dbReference type="InterPro" id="IPR036412">
    <property type="entry name" value="HAD-like_sf"/>
</dbReference>
<dbReference type="Gene3D" id="3.40.50.1000">
    <property type="entry name" value="HAD superfamily/HAD-like"/>
    <property type="match status" value="2"/>
</dbReference>
<dbReference type="GO" id="GO:0005737">
    <property type="term" value="C:cytoplasm"/>
    <property type="evidence" value="ECO:0007669"/>
    <property type="project" value="TreeGrafter"/>
</dbReference>
<proteinExistence type="predicted"/>
<keyword evidence="2" id="KW-1185">Reference proteome</keyword>
<dbReference type="InterPro" id="IPR006356">
    <property type="entry name" value="HAD-SF_hydro_IIA_hyp3"/>
</dbReference>
<dbReference type="InterPro" id="IPR006439">
    <property type="entry name" value="HAD-SF_hydro_IA"/>
</dbReference>
<organism evidence="1 2">
    <name type="scientific">Litoreibacter meonggei</name>
    <dbReference type="NCBI Taxonomy" id="1049199"/>
    <lineage>
        <taxon>Bacteria</taxon>
        <taxon>Pseudomonadati</taxon>
        <taxon>Pseudomonadota</taxon>
        <taxon>Alphaproteobacteria</taxon>
        <taxon>Rhodobacterales</taxon>
        <taxon>Roseobacteraceae</taxon>
        <taxon>Litoreibacter</taxon>
    </lineage>
</organism>
<dbReference type="NCBIfam" id="TIGR01459">
    <property type="entry name" value="HAD-SF-IIA-hyp4"/>
    <property type="match status" value="1"/>
</dbReference>
<keyword evidence="1" id="KW-0378">Hydrolase</keyword>
<evidence type="ECO:0000313" key="2">
    <source>
        <dbReference type="Proteomes" id="UP000269157"/>
    </source>
</evidence>
<evidence type="ECO:0000313" key="1">
    <source>
        <dbReference type="EMBL" id="RLJ51524.1"/>
    </source>
</evidence>
<dbReference type="Pfam" id="PF13242">
    <property type="entry name" value="Hydrolase_like"/>
    <property type="match status" value="1"/>
</dbReference>
<dbReference type="PANTHER" id="PTHR19288">
    <property type="entry name" value="4-NITROPHENYLPHOSPHATASE-RELATED"/>
    <property type="match status" value="1"/>
</dbReference>
<reference evidence="1 2" key="1">
    <citation type="submission" date="2018-10" db="EMBL/GenBank/DDBJ databases">
        <title>Genomic Encyclopedia of Archaeal and Bacterial Type Strains, Phase II (KMG-II): from individual species to whole genera.</title>
        <authorList>
            <person name="Goeker M."/>
        </authorList>
    </citation>
    <scope>NUCLEOTIDE SEQUENCE [LARGE SCALE GENOMIC DNA]</scope>
    <source>
        <strain evidence="1 2">DSM 29466</strain>
    </source>
</reference>
<name>A0A497WQ89_9RHOB</name>
<comment type="caution">
    <text evidence="1">The sequence shown here is derived from an EMBL/GenBank/DDBJ whole genome shotgun (WGS) entry which is preliminary data.</text>
</comment>
<dbReference type="Proteomes" id="UP000269157">
    <property type="component" value="Unassembled WGS sequence"/>
</dbReference>
<sequence>MTQYLDKISTIASNYDAIVFDQWGVLHDGSAPYAGAVDCLEQLANRSVRMAVLSNSGKRSAPNAARIANKGFATSLFEFVMTSGEALWRDIANASITEARFFPVERVAGDAATWADGLDIEIETSVETAQAILLMGLPDGDSADQWQGILDQAYAAALPVYCSNPDLKSPRANSQLVTSAGTLAHQYHKRGGKVVFYGKPHRRIFDELRAKLNADRLLMVGDSLEHDIAGGQAAGWDTLLIQGGLHAAEFSHGSHDAVLARLVTEKNCETPTYSIEKLK</sequence>
<dbReference type="NCBIfam" id="TIGR01549">
    <property type="entry name" value="HAD-SF-IA-v1"/>
    <property type="match status" value="1"/>
</dbReference>
<dbReference type="OrthoDB" id="9791073at2"/>
<dbReference type="EMBL" id="RCCE01000003">
    <property type="protein sequence ID" value="RLJ51524.1"/>
    <property type="molecule type" value="Genomic_DNA"/>
</dbReference>
<accession>A0A497WQ89</accession>
<dbReference type="AlphaFoldDB" id="A0A497WQ89"/>
<dbReference type="GO" id="GO:0016791">
    <property type="term" value="F:phosphatase activity"/>
    <property type="evidence" value="ECO:0007669"/>
    <property type="project" value="TreeGrafter"/>
</dbReference>